<feature type="compositionally biased region" description="Basic residues" evidence="2">
    <location>
        <begin position="943"/>
        <end position="954"/>
    </location>
</feature>
<evidence type="ECO:0000313" key="5">
    <source>
        <dbReference type="Proteomes" id="UP000655225"/>
    </source>
</evidence>
<dbReference type="SUPFAM" id="SSF56219">
    <property type="entry name" value="DNase I-like"/>
    <property type="match status" value="1"/>
</dbReference>
<dbReference type="InterPro" id="IPR036691">
    <property type="entry name" value="Endo/exonu/phosph_ase_sf"/>
</dbReference>
<feature type="domain" description="B box-type" evidence="3">
    <location>
        <begin position="762"/>
        <end position="807"/>
    </location>
</feature>
<feature type="region of interest" description="Disordered" evidence="2">
    <location>
        <begin position="911"/>
        <end position="961"/>
    </location>
</feature>
<dbReference type="PROSITE" id="PS50119">
    <property type="entry name" value="ZF_BBOX"/>
    <property type="match status" value="1"/>
</dbReference>
<keyword evidence="1" id="KW-0863">Zinc-finger</keyword>
<dbReference type="AlphaFoldDB" id="A0A834YEP8"/>
<sequence>MNSTQHRQSSIPPTIYHSMSLNHQDIHFPSHIRKDADDLLLLRPNSPQRQVLPQKSLLESSVLEENLSWLYGPWLRAKHFHFQSWPLRDILARRGTTDSFFGEFLTSVMDEDERYGATSTSARTATYTPCTSLADKGNNIVEKVGHKTIHKATGGIPASVKVSDTESRLKHDLSKGTRDKPSLTAKTLPRKSDFNEIIDLAEKQGGNYPSPRQTQYLRQMVSTCNLLDLGFQGLAFTWTNKRQGSACIKARLDRAFADAHWRADHPNMVVLILPAIDSNHSSFLNTPESHSGRRRKIFQYEDMWDLHQDCKTIIQIAWKRPSEGSHMYWDDYLMIWIKEVVYIKGFLFRFFKWTPSFISGAESSIVPIWVCLPNLPLHLFNESALISIGSIFGKVLKIDGATRSISRPSATRICIEIDLLKQNLESFWWGLQNQGRWQSVEYEKKFLFCKKCKKLGHEEALCGVGIKGRLIPRSKVIERKEREEVHKDAEEGPLKTTTKQWVVKKFAENKNSGDDKLSDSVLQIQNSDLNLDTNPDLNIQMENQTPAYVDAVTGKGINSEISIPLVVIGESSIAIAKDQGNFFTDLASSPIAGKLLLSHSKDLALLETESLIDFQDKTVTNRLATDLTVTNIGLLIEKTHHLALVEMESLVDLRDKTDSNRTGASGRTGDGPRDDGGCPPPCTSGSSPGEIFMPTASERVASKQGEAQPEKEENQNSRSSVRRNSGRVTGCKNSSEEDEVKVSVHLKKKKNPEWLHAFLENKFFVSCLDHLELRKNEKNVFCIDCKRCFCQHCLSSSDHSNHKVLQIRRYVYQDVIRLQDMQKHLDCSKVQPYKINGARVVFLNRRRQSRPNKSNSGASCEVCDRSLTEPNRHCSIACKVSMDSQKANGDQNPPSLSLTSPVNSDFSVVENQDPEENLKGEESANSVLESREENQTHLNSAWKPRKQFHRRKGIPCRAPFF</sequence>
<evidence type="ECO:0000256" key="2">
    <source>
        <dbReference type="SAM" id="MobiDB-lite"/>
    </source>
</evidence>
<proteinExistence type="predicted"/>
<dbReference type="InterPro" id="IPR006734">
    <property type="entry name" value="PLATZ"/>
</dbReference>
<evidence type="ECO:0000256" key="1">
    <source>
        <dbReference type="PROSITE-ProRule" id="PRU00024"/>
    </source>
</evidence>
<reference evidence="4 5" key="1">
    <citation type="submission" date="2020-04" db="EMBL/GenBank/DDBJ databases">
        <title>Plant Genome Project.</title>
        <authorList>
            <person name="Zhang R.-G."/>
        </authorList>
    </citation>
    <scope>NUCLEOTIDE SEQUENCE [LARGE SCALE GENOMIC DNA]</scope>
    <source>
        <strain evidence="4">YNK0</strain>
        <tissue evidence="4">Leaf</tissue>
    </source>
</reference>
<keyword evidence="1" id="KW-0479">Metal-binding</keyword>
<gene>
    <name evidence="4" type="ORF">HHK36_030164</name>
</gene>
<protein>
    <recommendedName>
        <fullName evidence="3">B box-type domain-containing protein</fullName>
    </recommendedName>
</protein>
<dbReference type="InterPro" id="IPR000315">
    <property type="entry name" value="Znf_B-box"/>
</dbReference>
<keyword evidence="1" id="KW-0862">Zinc</keyword>
<name>A0A834YEP8_TETSI</name>
<evidence type="ECO:0000313" key="4">
    <source>
        <dbReference type="EMBL" id="KAF8378815.1"/>
    </source>
</evidence>
<dbReference type="PANTHER" id="PTHR31065:SF41">
    <property type="entry name" value="PLATZ TRANSCRIPTION FACTOR FAMILY PROTEIN"/>
    <property type="match status" value="1"/>
</dbReference>
<feature type="region of interest" description="Disordered" evidence="2">
    <location>
        <begin position="656"/>
        <end position="734"/>
    </location>
</feature>
<dbReference type="SUPFAM" id="SSF57845">
    <property type="entry name" value="B-box zinc-binding domain"/>
    <property type="match status" value="1"/>
</dbReference>
<dbReference type="GO" id="GO:0008270">
    <property type="term" value="F:zinc ion binding"/>
    <property type="evidence" value="ECO:0007669"/>
    <property type="project" value="UniProtKB-KW"/>
</dbReference>
<accession>A0A834YEP8</accession>
<dbReference type="OrthoDB" id="1908108at2759"/>
<dbReference type="CDD" id="cd19756">
    <property type="entry name" value="Bbox2"/>
    <property type="match status" value="1"/>
</dbReference>
<organism evidence="4 5">
    <name type="scientific">Tetracentron sinense</name>
    <name type="common">Spur-leaf</name>
    <dbReference type="NCBI Taxonomy" id="13715"/>
    <lineage>
        <taxon>Eukaryota</taxon>
        <taxon>Viridiplantae</taxon>
        <taxon>Streptophyta</taxon>
        <taxon>Embryophyta</taxon>
        <taxon>Tracheophyta</taxon>
        <taxon>Spermatophyta</taxon>
        <taxon>Magnoliopsida</taxon>
        <taxon>Trochodendrales</taxon>
        <taxon>Trochodendraceae</taxon>
        <taxon>Tetracentron</taxon>
    </lineage>
</organism>
<evidence type="ECO:0000259" key="3">
    <source>
        <dbReference type="PROSITE" id="PS50119"/>
    </source>
</evidence>
<dbReference type="Proteomes" id="UP000655225">
    <property type="component" value="Unassembled WGS sequence"/>
</dbReference>
<dbReference type="Gene3D" id="3.30.160.60">
    <property type="entry name" value="Classic Zinc Finger"/>
    <property type="match status" value="1"/>
</dbReference>
<comment type="caution">
    <text evidence="4">The sequence shown here is derived from an EMBL/GenBank/DDBJ whole genome shotgun (WGS) entry which is preliminary data.</text>
</comment>
<dbReference type="EMBL" id="JABCRI010000023">
    <property type="protein sequence ID" value="KAF8378815.1"/>
    <property type="molecule type" value="Genomic_DNA"/>
</dbReference>
<keyword evidence="5" id="KW-1185">Reference proteome</keyword>
<dbReference type="PANTHER" id="PTHR31065">
    <property type="entry name" value="PLATZ TRANSCRIPTION FACTOR FAMILY PROTEIN"/>
    <property type="match status" value="1"/>
</dbReference>
<dbReference type="Pfam" id="PF04640">
    <property type="entry name" value="PLATZ"/>
    <property type="match status" value="1"/>
</dbReference>